<accession>A0A9P6T2Q8</accession>
<comment type="caution">
    <text evidence="5">The sequence shown here is derived from an EMBL/GenBank/DDBJ whole genome shotgun (WGS) entry which is preliminary data.</text>
</comment>
<keyword evidence="3" id="KW-0812">Transmembrane</keyword>
<dbReference type="InterPro" id="IPR006703">
    <property type="entry name" value="G_AIG1"/>
</dbReference>
<dbReference type="InterPro" id="IPR027417">
    <property type="entry name" value="P-loop_NTPase"/>
</dbReference>
<dbReference type="Gene3D" id="2.80.10.50">
    <property type="match status" value="1"/>
</dbReference>
<keyword evidence="6" id="KW-1185">Reference proteome</keyword>
<feature type="compositionally biased region" description="Acidic residues" evidence="2">
    <location>
        <begin position="250"/>
        <end position="270"/>
    </location>
</feature>
<feature type="domain" description="AIG1-type G" evidence="4">
    <location>
        <begin position="316"/>
        <end position="444"/>
    </location>
</feature>
<evidence type="ECO:0000256" key="3">
    <source>
        <dbReference type="SAM" id="Phobius"/>
    </source>
</evidence>
<dbReference type="SUPFAM" id="SSF52540">
    <property type="entry name" value="P-loop containing nucleoside triphosphate hydrolases"/>
    <property type="match status" value="1"/>
</dbReference>
<dbReference type="Gene3D" id="3.40.50.300">
    <property type="entry name" value="P-loop containing nucleotide triphosphate hydrolases"/>
    <property type="match status" value="1"/>
</dbReference>
<sequence>RRGMLPDQPSQLLPIDGLYHIKSYDGRYLTRKWSGVVELHRKEQDEDETSWEVRKTVGLRGKTKFAFYIKGHYLLCMQTGWILANSKECDSWEQWTITTEYNEEPLNGPSGRRSAFYVCAGGFILIGGVVAATIYIATSDGKGGTSNTQKYRSEPKPKKKIKAPAVQQDCEEKAAPAACCDNNENYGDEKADTDEKAGDDGTLATIGKSIITVAKAAEEHGPQIVKAIEATAAVVEAGKKSLGIGVREESEYEEEYEEESEEPAPGEDEASTNAPARSLAESKSSTRAMAETRAPTEAPAPTIAGSRPQKRSSTKKIILVGKSGVGKSTLCSMLLQGDLYPQNRREISNGATSVADCQVLEGREWTVCDTPGLGETYEGATDTAIKPIVQVLQEKQLAFHYIAYVIKQGRLSVKDHAEHFKLFKSTFKGAERNFVLIITHCEDREWIVENQEDIISIFGDILILFCDLPFSPKNAERGKKERLHHFSEFEHDILSLDHDAILPWISCGAVPPVEETIASLSINSERSRGHENKTTI</sequence>
<dbReference type="GO" id="GO:0005525">
    <property type="term" value="F:GTP binding"/>
    <property type="evidence" value="ECO:0007669"/>
    <property type="project" value="InterPro"/>
</dbReference>
<feature type="compositionally biased region" description="Polar residues" evidence="2">
    <location>
        <begin position="271"/>
        <end position="285"/>
    </location>
</feature>
<feature type="transmembrane region" description="Helical" evidence="3">
    <location>
        <begin position="115"/>
        <end position="137"/>
    </location>
</feature>
<keyword evidence="3" id="KW-0472">Membrane</keyword>
<dbReference type="CDD" id="cd00257">
    <property type="entry name" value="beta-trefoil_FSCN-like"/>
    <property type="match status" value="1"/>
</dbReference>
<reference evidence="5" key="1">
    <citation type="journal article" date="2020" name="Fungal Divers.">
        <title>Resolving the Mortierellaceae phylogeny through synthesis of multi-gene phylogenetics and phylogenomics.</title>
        <authorList>
            <person name="Vandepol N."/>
            <person name="Liber J."/>
            <person name="Desiro A."/>
            <person name="Na H."/>
            <person name="Kennedy M."/>
            <person name="Barry K."/>
            <person name="Grigoriev I.V."/>
            <person name="Miller A.N."/>
            <person name="O'Donnell K."/>
            <person name="Stajich J.E."/>
            <person name="Bonito G."/>
        </authorList>
    </citation>
    <scope>NUCLEOTIDE SEQUENCE</scope>
    <source>
        <strain evidence="5">NRRL 2769</strain>
    </source>
</reference>
<dbReference type="Pfam" id="PF04548">
    <property type="entry name" value="AIG1"/>
    <property type="match status" value="1"/>
</dbReference>
<evidence type="ECO:0000313" key="6">
    <source>
        <dbReference type="Proteomes" id="UP000703661"/>
    </source>
</evidence>
<dbReference type="Proteomes" id="UP000703661">
    <property type="component" value="Unassembled WGS sequence"/>
</dbReference>
<keyword evidence="1" id="KW-0547">Nucleotide-binding</keyword>
<dbReference type="EMBL" id="JAAAID010000208">
    <property type="protein sequence ID" value="KAG0020576.1"/>
    <property type="molecule type" value="Genomic_DNA"/>
</dbReference>
<name>A0A9P6T2Q8_9FUNG</name>
<feature type="region of interest" description="Disordered" evidence="2">
    <location>
        <begin position="141"/>
        <end position="162"/>
    </location>
</feature>
<feature type="compositionally biased region" description="Low complexity" evidence="2">
    <location>
        <begin position="286"/>
        <end position="304"/>
    </location>
</feature>
<gene>
    <name evidence="5" type="ORF">BGZ80_003947</name>
</gene>
<evidence type="ECO:0000256" key="1">
    <source>
        <dbReference type="ARBA" id="ARBA00022741"/>
    </source>
</evidence>
<organism evidence="5 6">
    <name type="scientific">Entomortierella chlamydospora</name>
    <dbReference type="NCBI Taxonomy" id="101097"/>
    <lineage>
        <taxon>Eukaryota</taxon>
        <taxon>Fungi</taxon>
        <taxon>Fungi incertae sedis</taxon>
        <taxon>Mucoromycota</taxon>
        <taxon>Mortierellomycotina</taxon>
        <taxon>Mortierellomycetes</taxon>
        <taxon>Mortierellales</taxon>
        <taxon>Mortierellaceae</taxon>
        <taxon>Entomortierella</taxon>
    </lineage>
</organism>
<evidence type="ECO:0000259" key="4">
    <source>
        <dbReference type="Pfam" id="PF04548"/>
    </source>
</evidence>
<feature type="region of interest" description="Disordered" evidence="2">
    <location>
        <begin position="246"/>
        <end position="315"/>
    </location>
</feature>
<evidence type="ECO:0000256" key="2">
    <source>
        <dbReference type="SAM" id="MobiDB-lite"/>
    </source>
</evidence>
<proteinExistence type="predicted"/>
<protein>
    <recommendedName>
        <fullName evidence="4">AIG1-type G domain-containing protein</fullName>
    </recommendedName>
</protein>
<dbReference type="InterPro" id="IPR008999">
    <property type="entry name" value="Actin-crosslinking"/>
</dbReference>
<evidence type="ECO:0000313" key="5">
    <source>
        <dbReference type="EMBL" id="KAG0020576.1"/>
    </source>
</evidence>
<dbReference type="AlphaFoldDB" id="A0A9P6T2Q8"/>
<dbReference type="SUPFAM" id="SSF50405">
    <property type="entry name" value="Actin-crosslinking proteins"/>
    <property type="match status" value="1"/>
</dbReference>
<feature type="non-terminal residue" evidence="5">
    <location>
        <position position="1"/>
    </location>
</feature>
<keyword evidence="3" id="KW-1133">Transmembrane helix</keyword>